<keyword evidence="2" id="KW-1185">Reference proteome</keyword>
<dbReference type="Proteomes" id="UP001367508">
    <property type="component" value="Unassembled WGS sequence"/>
</dbReference>
<evidence type="ECO:0000313" key="1">
    <source>
        <dbReference type="EMBL" id="KAK7343883.1"/>
    </source>
</evidence>
<evidence type="ECO:0000313" key="2">
    <source>
        <dbReference type="Proteomes" id="UP001367508"/>
    </source>
</evidence>
<organism evidence="1 2">
    <name type="scientific">Canavalia gladiata</name>
    <name type="common">Sword bean</name>
    <name type="synonym">Dolichos gladiatus</name>
    <dbReference type="NCBI Taxonomy" id="3824"/>
    <lineage>
        <taxon>Eukaryota</taxon>
        <taxon>Viridiplantae</taxon>
        <taxon>Streptophyta</taxon>
        <taxon>Embryophyta</taxon>
        <taxon>Tracheophyta</taxon>
        <taxon>Spermatophyta</taxon>
        <taxon>Magnoliopsida</taxon>
        <taxon>eudicotyledons</taxon>
        <taxon>Gunneridae</taxon>
        <taxon>Pentapetalae</taxon>
        <taxon>rosids</taxon>
        <taxon>fabids</taxon>
        <taxon>Fabales</taxon>
        <taxon>Fabaceae</taxon>
        <taxon>Papilionoideae</taxon>
        <taxon>50 kb inversion clade</taxon>
        <taxon>NPAAA clade</taxon>
        <taxon>indigoferoid/millettioid clade</taxon>
        <taxon>Phaseoleae</taxon>
        <taxon>Canavalia</taxon>
    </lineage>
</organism>
<dbReference type="AlphaFoldDB" id="A0AAN9M261"/>
<name>A0AAN9M261_CANGL</name>
<comment type="caution">
    <text evidence="1">The sequence shown here is derived from an EMBL/GenBank/DDBJ whole genome shotgun (WGS) entry which is preliminary data.</text>
</comment>
<reference evidence="1 2" key="1">
    <citation type="submission" date="2024-01" db="EMBL/GenBank/DDBJ databases">
        <title>The genomes of 5 underutilized Papilionoideae crops provide insights into root nodulation and disease resistanc.</title>
        <authorList>
            <person name="Jiang F."/>
        </authorList>
    </citation>
    <scope>NUCLEOTIDE SEQUENCE [LARGE SCALE GENOMIC DNA]</scope>
    <source>
        <strain evidence="1">LVBAO_FW01</strain>
        <tissue evidence="1">Leaves</tissue>
    </source>
</reference>
<proteinExistence type="predicted"/>
<accession>A0AAN9M261</accession>
<sequence length="134" mass="15392">MEIDSESSSPTLSFGYPPFTEIRRCHMLFKGDTVPAFKAVRKSFNLRQRSPLNSIIKKTLHCEPLLSKPSTLNELTPIGFPFLHTLNNAIQNGQTCLECMRFQLYGKAYLSAFHHHLKVSVQRIEESVNRRVQE</sequence>
<protein>
    <submittedName>
        <fullName evidence="1">Uncharacterized protein</fullName>
    </submittedName>
</protein>
<dbReference type="EMBL" id="JAYMYQ010000003">
    <property type="protein sequence ID" value="KAK7343883.1"/>
    <property type="molecule type" value="Genomic_DNA"/>
</dbReference>
<gene>
    <name evidence="1" type="ORF">VNO77_12983</name>
</gene>